<keyword evidence="2" id="KW-0812">Transmembrane</keyword>
<protein>
    <submittedName>
        <fullName evidence="3">Uncharacterized protein</fullName>
    </submittedName>
</protein>
<dbReference type="Proteomes" id="UP001620626">
    <property type="component" value="Unassembled WGS sequence"/>
</dbReference>
<dbReference type="EMBL" id="JBICBT010001368">
    <property type="protein sequence ID" value="KAL3071061.1"/>
    <property type="molecule type" value="Genomic_DNA"/>
</dbReference>
<keyword evidence="2" id="KW-1133">Transmembrane helix</keyword>
<proteinExistence type="predicted"/>
<evidence type="ECO:0000256" key="2">
    <source>
        <dbReference type="SAM" id="Phobius"/>
    </source>
</evidence>
<name>A0ABD2HVT9_9BILA</name>
<gene>
    <name evidence="3" type="ORF">niasHT_033201</name>
</gene>
<keyword evidence="4" id="KW-1185">Reference proteome</keyword>
<organism evidence="3 4">
    <name type="scientific">Heterodera trifolii</name>
    <dbReference type="NCBI Taxonomy" id="157864"/>
    <lineage>
        <taxon>Eukaryota</taxon>
        <taxon>Metazoa</taxon>
        <taxon>Ecdysozoa</taxon>
        <taxon>Nematoda</taxon>
        <taxon>Chromadorea</taxon>
        <taxon>Rhabditida</taxon>
        <taxon>Tylenchina</taxon>
        <taxon>Tylenchomorpha</taxon>
        <taxon>Tylenchoidea</taxon>
        <taxon>Heteroderidae</taxon>
        <taxon>Heteroderinae</taxon>
        <taxon>Heterodera</taxon>
    </lineage>
</organism>
<feature type="region of interest" description="Disordered" evidence="1">
    <location>
        <begin position="171"/>
        <end position="199"/>
    </location>
</feature>
<accession>A0ABD2HVT9</accession>
<evidence type="ECO:0000313" key="4">
    <source>
        <dbReference type="Proteomes" id="UP001620626"/>
    </source>
</evidence>
<evidence type="ECO:0000256" key="1">
    <source>
        <dbReference type="SAM" id="MobiDB-lite"/>
    </source>
</evidence>
<reference evidence="3 4" key="1">
    <citation type="submission" date="2024-10" db="EMBL/GenBank/DDBJ databases">
        <authorList>
            <person name="Kim D."/>
        </authorList>
    </citation>
    <scope>NUCLEOTIDE SEQUENCE [LARGE SCALE GENOMIC DNA]</scope>
    <source>
        <strain evidence="3">BH-2024</strain>
    </source>
</reference>
<keyword evidence="2" id="KW-0472">Membrane</keyword>
<evidence type="ECO:0000313" key="3">
    <source>
        <dbReference type="EMBL" id="KAL3071061.1"/>
    </source>
</evidence>
<sequence>MRRNGQRLAAGRPNEQNSEQQRRLKKENAELMEQHIVEHERKLKLDFIKKTFAPFYVAMREAVEQKHEFFKQALIVFIKAGTRTAGGPTSSATFPLSLSEQLKLRNKSVNSADTNESSNATAADDLIHQVAKQCRQLMITSPLGSMEETNNKMGQICTSSDFKNLLLALESDGQKKNSDNSDQRIRSTEKSAPSLPADAVGMSNFGQVVDMPQDQMEESGSNKCRILTSSGTANVGVPFTNADGRGDLIITLPSIATDTESAKVGVGQHENTGPSVKFCAKSGKISVFPTRAFAICHFPSATFCLVGLAFVFVLIVFVVIIFLFVYGMPF</sequence>
<feature type="compositionally biased region" description="Basic and acidic residues" evidence="1">
    <location>
        <begin position="172"/>
        <end position="189"/>
    </location>
</feature>
<feature type="region of interest" description="Disordered" evidence="1">
    <location>
        <begin position="1"/>
        <end position="22"/>
    </location>
</feature>
<dbReference type="AlphaFoldDB" id="A0ABD2HVT9"/>
<comment type="caution">
    <text evidence="3">The sequence shown here is derived from an EMBL/GenBank/DDBJ whole genome shotgun (WGS) entry which is preliminary data.</text>
</comment>
<feature type="transmembrane region" description="Helical" evidence="2">
    <location>
        <begin position="305"/>
        <end position="326"/>
    </location>
</feature>